<keyword evidence="2" id="KW-1185">Reference proteome</keyword>
<evidence type="ECO:0000313" key="2">
    <source>
        <dbReference type="Proteomes" id="UP000824366"/>
    </source>
</evidence>
<gene>
    <name evidence="1" type="ORF">MIZ03_1338</name>
</gene>
<dbReference type="Proteomes" id="UP000824366">
    <property type="component" value="Chromosome"/>
</dbReference>
<name>A0ABM7MJK4_9BURK</name>
<proteinExistence type="predicted"/>
<protein>
    <submittedName>
        <fullName evidence="1">Uncharacterized protein</fullName>
    </submittedName>
</protein>
<evidence type="ECO:0000313" key="1">
    <source>
        <dbReference type="EMBL" id="BCO26455.1"/>
    </source>
</evidence>
<organism evidence="1 2">
    <name type="scientific">Rhodoferax lithotrophicus</name>
    <dbReference type="NCBI Taxonomy" id="2798804"/>
    <lineage>
        <taxon>Bacteria</taxon>
        <taxon>Pseudomonadati</taxon>
        <taxon>Pseudomonadota</taxon>
        <taxon>Betaproteobacteria</taxon>
        <taxon>Burkholderiales</taxon>
        <taxon>Comamonadaceae</taxon>
        <taxon>Rhodoferax</taxon>
    </lineage>
</organism>
<sequence length="54" mass="5968">MVRGKGGAKPGFFWFIAAGHKTRRALVGAVETAVHASRRSCNIKQIDIHHALWL</sequence>
<accession>A0ABM7MJK4</accession>
<dbReference type="EMBL" id="AP024238">
    <property type="protein sequence ID" value="BCO26455.1"/>
    <property type="molecule type" value="Genomic_DNA"/>
</dbReference>
<reference evidence="1 2" key="1">
    <citation type="journal article" date="2021" name="Microbiol. Spectr.">
        <title>A Single Bacterium Capable of Oxidation and Reduction of Iron at Circumneutral pH.</title>
        <authorList>
            <person name="Kato S."/>
            <person name="Ohkuma M."/>
        </authorList>
    </citation>
    <scope>NUCLEOTIDE SEQUENCE [LARGE SCALE GENOMIC DNA]</scope>
    <source>
        <strain evidence="1 2">MIZ03</strain>
    </source>
</reference>